<name>A0A4Y2MXQ4_ARAVE</name>
<sequence>MPTNIKLHHRTPSIRIGSVLGQTQELKDGTSIRKYCTFCKRKVHCISSCYTRNPKLLFDLHHSEGTFYSDDHNFKKLCYSTAAPVDLDEWLVDSAATSNFCKERDGMFRGFQESTSI</sequence>
<gene>
    <name evidence="1" type="ORF">AVEN_34961_1</name>
</gene>
<protein>
    <submittedName>
        <fullName evidence="1">Uncharacterized protein</fullName>
    </submittedName>
</protein>
<accession>A0A4Y2MXQ4</accession>
<evidence type="ECO:0000313" key="1">
    <source>
        <dbReference type="EMBL" id="GBN31134.1"/>
    </source>
</evidence>
<evidence type="ECO:0000313" key="2">
    <source>
        <dbReference type="Proteomes" id="UP000499080"/>
    </source>
</evidence>
<dbReference type="EMBL" id="BGPR01008039">
    <property type="protein sequence ID" value="GBN31134.1"/>
    <property type="molecule type" value="Genomic_DNA"/>
</dbReference>
<comment type="caution">
    <text evidence="1">The sequence shown here is derived from an EMBL/GenBank/DDBJ whole genome shotgun (WGS) entry which is preliminary data.</text>
</comment>
<dbReference type="AlphaFoldDB" id="A0A4Y2MXQ4"/>
<organism evidence="1 2">
    <name type="scientific">Araneus ventricosus</name>
    <name type="common">Orbweaver spider</name>
    <name type="synonym">Epeira ventricosa</name>
    <dbReference type="NCBI Taxonomy" id="182803"/>
    <lineage>
        <taxon>Eukaryota</taxon>
        <taxon>Metazoa</taxon>
        <taxon>Ecdysozoa</taxon>
        <taxon>Arthropoda</taxon>
        <taxon>Chelicerata</taxon>
        <taxon>Arachnida</taxon>
        <taxon>Araneae</taxon>
        <taxon>Araneomorphae</taxon>
        <taxon>Entelegynae</taxon>
        <taxon>Araneoidea</taxon>
        <taxon>Araneidae</taxon>
        <taxon>Araneus</taxon>
    </lineage>
</organism>
<reference evidence="1 2" key="1">
    <citation type="journal article" date="2019" name="Sci. Rep.">
        <title>Orb-weaving spider Araneus ventricosus genome elucidates the spidroin gene catalogue.</title>
        <authorList>
            <person name="Kono N."/>
            <person name="Nakamura H."/>
            <person name="Ohtoshi R."/>
            <person name="Moran D.A.P."/>
            <person name="Shinohara A."/>
            <person name="Yoshida Y."/>
            <person name="Fujiwara M."/>
            <person name="Mori M."/>
            <person name="Tomita M."/>
            <person name="Arakawa K."/>
        </authorList>
    </citation>
    <scope>NUCLEOTIDE SEQUENCE [LARGE SCALE GENOMIC DNA]</scope>
</reference>
<proteinExistence type="predicted"/>
<keyword evidence="2" id="KW-1185">Reference proteome</keyword>
<dbReference type="Proteomes" id="UP000499080">
    <property type="component" value="Unassembled WGS sequence"/>
</dbReference>